<dbReference type="AlphaFoldDB" id="A0A8S3V0E7"/>
<keyword evidence="2 3" id="KW-0040">ANK repeat</keyword>
<dbReference type="Pfam" id="PF12796">
    <property type="entry name" value="Ank_2"/>
    <property type="match status" value="3"/>
</dbReference>
<sequence>MLQAHLFVIISGFKCCQTEYTDNSVALETEMEEEYFDRLLDDLKNGKCRQKNQAEYNYYSNFTNPWIEAAFAGFIDLFKFLIDLEWNQIQSHIRISTLYAACRNGNVDIVSLLLNGNTNIAHNTVTTVHLAAAQTLLLVACLEGHQAVVQILLNSITDLSQFIKKDIKSILHNACEDINTDLENLFNISTEHNAEISPCGRSKKSPFFVACEKGYGDIVRILIESNVDVFECDRYGRSSLYVACKNGNFEIVNILLSNDVATFKHDKYGKSPMCVACEGGHLHIVNLLLKNSFDFSHCVYRECSLIITALGKGHIEIANMLLQNNTDRCQCDGFERTPCGIVCETENGEITNILTKLYDEYSTQCVGDTNTVEILFYSRFFSDYKILHLHIPRLRLYTEIFNHFLKSEQQNENKPNNQE</sequence>
<evidence type="ECO:0000256" key="3">
    <source>
        <dbReference type="PROSITE-ProRule" id="PRU00023"/>
    </source>
</evidence>
<keyword evidence="1" id="KW-0677">Repeat</keyword>
<evidence type="ECO:0000313" key="4">
    <source>
        <dbReference type="EMBL" id="CAG2248188.1"/>
    </source>
</evidence>
<organism evidence="4 5">
    <name type="scientific">Mytilus edulis</name>
    <name type="common">Blue mussel</name>
    <dbReference type="NCBI Taxonomy" id="6550"/>
    <lineage>
        <taxon>Eukaryota</taxon>
        <taxon>Metazoa</taxon>
        <taxon>Spiralia</taxon>
        <taxon>Lophotrochozoa</taxon>
        <taxon>Mollusca</taxon>
        <taxon>Bivalvia</taxon>
        <taxon>Autobranchia</taxon>
        <taxon>Pteriomorphia</taxon>
        <taxon>Mytilida</taxon>
        <taxon>Mytiloidea</taxon>
        <taxon>Mytilidae</taxon>
        <taxon>Mytilinae</taxon>
        <taxon>Mytilus</taxon>
    </lineage>
</organism>
<reference evidence="4" key="1">
    <citation type="submission" date="2021-03" db="EMBL/GenBank/DDBJ databases">
        <authorList>
            <person name="Bekaert M."/>
        </authorList>
    </citation>
    <scope>NUCLEOTIDE SEQUENCE</scope>
</reference>
<evidence type="ECO:0008006" key="6">
    <source>
        <dbReference type="Google" id="ProtNLM"/>
    </source>
</evidence>
<dbReference type="PANTHER" id="PTHR24198">
    <property type="entry name" value="ANKYRIN REPEAT AND PROTEIN KINASE DOMAIN-CONTAINING PROTEIN"/>
    <property type="match status" value="1"/>
</dbReference>
<feature type="repeat" description="ANK" evidence="3">
    <location>
        <begin position="235"/>
        <end position="267"/>
    </location>
</feature>
<dbReference type="EMBL" id="CAJPWZ010002925">
    <property type="protein sequence ID" value="CAG2248188.1"/>
    <property type="molecule type" value="Genomic_DNA"/>
</dbReference>
<gene>
    <name evidence="4" type="ORF">MEDL_60043</name>
</gene>
<evidence type="ECO:0000313" key="5">
    <source>
        <dbReference type="Proteomes" id="UP000683360"/>
    </source>
</evidence>
<evidence type="ECO:0000256" key="2">
    <source>
        <dbReference type="ARBA" id="ARBA00023043"/>
    </source>
</evidence>
<proteinExistence type="predicted"/>
<dbReference type="SUPFAM" id="SSF48403">
    <property type="entry name" value="Ankyrin repeat"/>
    <property type="match status" value="1"/>
</dbReference>
<dbReference type="OrthoDB" id="167638at2759"/>
<name>A0A8S3V0E7_MYTED</name>
<dbReference type="InterPro" id="IPR002110">
    <property type="entry name" value="Ankyrin_rpt"/>
</dbReference>
<keyword evidence="5" id="KW-1185">Reference proteome</keyword>
<evidence type="ECO:0000256" key="1">
    <source>
        <dbReference type="ARBA" id="ARBA00022737"/>
    </source>
</evidence>
<dbReference type="Gene3D" id="1.25.40.20">
    <property type="entry name" value="Ankyrin repeat-containing domain"/>
    <property type="match status" value="2"/>
</dbReference>
<dbReference type="InterPro" id="IPR036770">
    <property type="entry name" value="Ankyrin_rpt-contain_sf"/>
</dbReference>
<dbReference type="PANTHER" id="PTHR24198:SF165">
    <property type="entry name" value="ANKYRIN REPEAT-CONTAINING PROTEIN-RELATED"/>
    <property type="match status" value="1"/>
</dbReference>
<comment type="caution">
    <text evidence="4">The sequence shown here is derived from an EMBL/GenBank/DDBJ whole genome shotgun (WGS) entry which is preliminary data.</text>
</comment>
<dbReference type="Proteomes" id="UP000683360">
    <property type="component" value="Unassembled WGS sequence"/>
</dbReference>
<protein>
    <recommendedName>
        <fullName evidence="6">ANK_REP_REGION domain-containing protein</fullName>
    </recommendedName>
</protein>
<dbReference type="PROSITE" id="PS50297">
    <property type="entry name" value="ANK_REP_REGION"/>
    <property type="match status" value="1"/>
</dbReference>
<dbReference type="SMART" id="SM00248">
    <property type="entry name" value="ANK"/>
    <property type="match status" value="6"/>
</dbReference>
<dbReference type="PROSITE" id="PS50088">
    <property type="entry name" value="ANK_REPEAT"/>
    <property type="match status" value="1"/>
</dbReference>
<accession>A0A8S3V0E7</accession>